<dbReference type="EMBL" id="LMTR01000015">
    <property type="protein sequence ID" value="KWT71942.1"/>
    <property type="molecule type" value="Genomic_DNA"/>
</dbReference>
<reference evidence="1 2" key="1">
    <citation type="submission" date="2015-10" db="EMBL/GenBank/DDBJ databases">
        <title>Transcriptomic analysis of a linuron degrading triple-species bacterial consortium.</title>
        <authorList>
            <person name="Albers P."/>
        </authorList>
    </citation>
    <scope>NUCLEOTIDE SEQUENCE [LARGE SCALE GENOMIC DNA]</scope>
    <source>
        <strain evidence="1 2">WDL6</strain>
    </source>
</reference>
<proteinExistence type="predicted"/>
<accession>A0A109BPS0</accession>
<name>A0A109BPS0_HYPSL</name>
<comment type="caution">
    <text evidence="1">The sequence shown here is derived from an EMBL/GenBank/DDBJ whole genome shotgun (WGS) entry which is preliminary data.</text>
</comment>
<dbReference type="Proteomes" id="UP000059074">
    <property type="component" value="Unassembled WGS sequence"/>
</dbReference>
<evidence type="ECO:0000313" key="2">
    <source>
        <dbReference type="Proteomes" id="UP000059074"/>
    </source>
</evidence>
<dbReference type="PATRIC" id="fig|121290.4.peg.2873"/>
<keyword evidence="2" id="KW-1185">Reference proteome</keyword>
<organism evidence="1 2">
    <name type="scientific">Hyphomicrobium sulfonivorans</name>
    <dbReference type="NCBI Taxonomy" id="121290"/>
    <lineage>
        <taxon>Bacteria</taxon>
        <taxon>Pseudomonadati</taxon>
        <taxon>Pseudomonadota</taxon>
        <taxon>Alphaproteobacteria</taxon>
        <taxon>Hyphomicrobiales</taxon>
        <taxon>Hyphomicrobiaceae</taxon>
        <taxon>Hyphomicrobium</taxon>
    </lineage>
</organism>
<sequence length="38" mass="3925">MILDKRSGAGSAPELSHCHPASRTFKAKTVDVSLSAVG</sequence>
<dbReference type="AlphaFoldDB" id="A0A109BPS0"/>
<evidence type="ECO:0000313" key="1">
    <source>
        <dbReference type="EMBL" id="KWT71942.1"/>
    </source>
</evidence>
<gene>
    <name evidence="1" type="ORF">APY04_0225</name>
</gene>
<protein>
    <submittedName>
        <fullName evidence="1">Uncharacterized protein</fullName>
    </submittedName>
</protein>